<name>A0A1G6NME3_9BACT</name>
<sequence length="243" mass="27536">MKEEIVNSEIERLKAEINFHKIEKTARWSQRIGIVTLSVLFILFAAGTLRLSYLMKEVGDLEAKRKALKIENQTLEKKNLQLKTALVPYFGLSTDSIKNIAVSPVFEKSLSANAALKTLARHSSPTKKTIVTYYTKTIDEQRVVQELKNLGFKFQERPPSTRMSKKETNALWYGSQVPLDDAKMVALTLLRAGIHIKSIRPFRSNSLNPAFKKNIIEVGASTDLEQLPDLSVERVDKAESFER</sequence>
<keyword evidence="2" id="KW-1133">Transmembrane helix</keyword>
<dbReference type="RefSeq" id="WP_092439158.1">
    <property type="nucleotide sequence ID" value="NZ_FMYP01000044.1"/>
</dbReference>
<protein>
    <submittedName>
        <fullName evidence="3">Uncharacterized protein</fullName>
    </submittedName>
</protein>
<dbReference type="OrthoDB" id="135039at2"/>
<dbReference type="Proteomes" id="UP000199452">
    <property type="component" value="Unassembled WGS sequence"/>
</dbReference>
<evidence type="ECO:0000313" key="4">
    <source>
        <dbReference type="Proteomes" id="UP000199452"/>
    </source>
</evidence>
<keyword evidence="4" id="KW-1185">Reference proteome</keyword>
<reference evidence="3 4" key="1">
    <citation type="submission" date="2016-09" db="EMBL/GenBank/DDBJ databases">
        <authorList>
            <person name="Capua I."/>
            <person name="De Benedictis P."/>
            <person name="Joannis T."/>
            <person name="Lombin L.H."/>
            <person name="Cattoli G."/>
        </authorList>
    </citation>
    <scope>NUCLEOTIDE SEQUENCE [LARGE SCALE GENOMIC DNA]</scope>
    <source>
        <strain evidence="3 4">A7P-90m</strain>
    </source>
</reference>
<dbReference type="AlphaFoldDB" id="A0A1G6NME3"/>
<feature type="transmembrane region" description="Helical" evidence="2">
    <location>
        <begin position="32"/>
        <end position="55"/>
    </location>
</feature>
<accession>A0A1G6NME3</accession>
<dbReference type="EMBL" id="FMYP01000044">
    <property type="protein sequence ID" value="SDC68564.1"/>
    <property type="molecule type" value="Genomic_DNA"/>
</dbReference>
<evidence type="ECO:0000256" key="1">
    <source>
        <dbReference type="SAM" id="Coils"/>
    </source>
</evidence>
<proteinExistence type="predicted"/>
<keyword evidence="1" id="KW-0175">Coiled coil</keyword>
<feature type="coiled-coil region" evidence="1">
    <location>
        <begin position="58"/>
        <end position="85"/>
    </location>
</feature>
<gene>
    <name evidence="3" type="ORF">SAMN05216323_104412</name>
</gene>
<evidence type="ECO:0000256" key="2">
    <source>
        <dbReference type="SAM" id="Phobius"/>
    </source>
</evidence>
<evidence type="ECO:0000313" key="3">
    <source>
        <dbReference type="EMBL" id="SDC68564.1"/>
    </source>
</evidence>
<keyword evidence="2" id="KW-0812">Transmembrane</keyword>
<organism evidence="3 4">
    <name type="scientific">Williamwhitmania taraxaci</name>
    <dbReference type="NCBI Taxonomy" id="1640674"/>
    <lineage>
        <taxon>Bacteria</taxon>
        <taxon>Pseudomonadati</taxon>
        <taxon>Bacteroidota</taxon>
        <taxon>Bacteroidia</taxon>
        <taxon>Bacteroidales</taxon>
        <taxon>Williamwhitmaniaceae</taxon>
        <taxon>Williamwhitmania</taxon>
    </lineage>
</organism>
<keyword evidence="2" id="KW-0472">Membrane</keyword>
<dbReference type="STRING" id="1640674.SAMN05216323_104412"/>